<proteinExistence type="predicted"/>
<protein>
    <submittedName>
        <fullName evidence="2">Uncharacterized protein</fullName>
    </submittedName>
</protein>
<feature type="compositionally biased region" description="Acidic residues" evidence="1">
    <location>
        <begin position="73"/>
        <end position="83"/>
    </location>
</feature>
<evidence type="ECO:0000256" key="1">
    <source>
        <dbReference type="SAM" id="MobiDB-lite"/>
    </source>
</evidence>
<name>A0AA40CR95_9PEZI</name>
<accession>A0AA40CR95</accession>
<keyword evidence="3" id="KW-1185">Reference proteome</keyword>
<organism evidence="2 3">
    <name type="scientific">Cercophora newfieldiana</name>
    <dbReference type="NCBI Taxonomy" id="92897"/>
    <lineage>
        <taxon>Eukaryota</taxon>
        <taxon>Fungi</taxon>
        <taxon>Dikarya</taxon>
        <taxon>Ascomycota</taxon>
        <taxon>Pezizomycotina</taxon>
        <taxon>Sordariomycetes</taxon>
        <taxon>Sordariomycetidae</taxon>
        <taxon>Sordariales</taxon>
        <taxon>Lasiosphaeriaceae</taxon>
        <taxon>Cercophora</taxon>
    </lineage>
</organism>
<feature type="region of interest" description="Disordered" evidence="1">
    <location>
        <begin position="18"/>
        <end position="109"/>
    </location>
</feature>
<comment type="caution">
    <text evidence="2">The sequence shown here is derived from an EMBL/GenBank/DDBJ whole genome shotgun (WGS) entry which is preliminary data.</text>
</comment>
<feature type="compositionally biased region" description="Acidic residues" evidence="1">
    <location>
        <begin position="153"/>
        <end position="163"/>
    </location>
</feature>
<dbReference type="EMBL" id="JAULSV010000003">
    <property type="protein sequence ID" value="KAK0648290.1"/>
    <property type="molecule type" value="Genomic_DNA"/>
</dbReference>
<dbReference type="AlphaFoldDB" id="A0AA40CR95"/>
<evidence type="ECO:0000313" key="2">
    <source>
        <dbReference type="EMBL" id="KAK0648290.1"/>
    </source>
</evidence>
<gene>
    <name evidence="2" type="ORF">B0T16DRAFT_388553</name>
</gene>
<evidence type="ECO:0000313" key="3">
    <source>
        <dbReference type="Proteomes" id="UP001174936"/>
    </source>
</evidence>
<feature type="compositionally biased region" description="Acidic residues" evidence="1">
    <location>
        <begin position="98"/>
        <end position="109"/>
    </location>
</feature>
<sequence length="304" mass="34409">MPADTPCLCLRHRVCRPAPVAKRRMPPTVEEPTRPTKRQAALLTVEEQARPTKQRVFVAEETEPEVDPSASEDGSDEESSEPDETNKRYEEYSNDSALSDDDESDWEDEDLLPHGLSIKALDALQEKFASSPLDAHEAADSDGEYTSHGSANEESDSDDEDSDANNQATSSKDNTHSDPIRPPNTQDTYTPRFQAIIHDIITSLKKVGNPKEYKEFFKIPNNQRPIAVSAYIFMMRFSIDTLTKRFLEFVPPSTQYACGNPLFNVTNLNDIQRIHKDDEDLGVYLNIARGRQQKKYATQRTLWL</sequence>
<dbReference type="Proteomes" id="UP001174936">
    <property type="component" value="Unassembled WGS sequence"/>
</dbReference>
<reference evidence="2" key="1">
    <citation type="submission" date="2023-06" db="EMBL/GenBank/DDBJ databases">
        <title>Genome-scale phylogeny and comparative genomics of the fungal order Sordariales.</title>
        <authorList>
            <consortium name="Lawrence Berkeley National Laboratory"/>
            <person name="Hensen N."/>
            <person name="Bonometti L."/>
            <person name="Westerberg I."/>
            <person name="Brannstrom I.O."/>
            <person name="Guillou S."/>
            <person name="Cros-Aarteil S."/>
            <person name="Calhoun S."/>
            <person name="Haridas S."/>
            <person name="Kuo A."/>
            <person name="Mondo S."/>
            <person name="Pangilinan J."/>
            <person name="Riley R."/>
            <person name="Labutti K."/>
            <person name="Andreopoulos B."/>
            <person name="Lipzen A."/>
            <person name="Chen C."/>
            <person name="Yanf M."/>
            <person name="Daum C."/>
            <person name="Ng V."/>
            <person name="Clum A."/>
            <person name="Steindorff A."/>
            <person name="Ohm R."/>
            <person name="Martin F."/>
            <person name="Silar P."/>
            <person name="Natvig D."/>
            <person name="Lalanne C."/>
            <person name="Gautier V."/>
            <person name="Ament-Velasquez S.L."/>
            <person name="Kruys A."/>
            <person name="Hutchinson M.I."/>
            <person name="Powell A.J."/>
            <person name="Barry K."/>
            <person name="Miller A.N."/>
            <person name="Grigoriev I.V."/>
            <person name="Debuchy R."/>
            <person name="Gladieux P."/>
            <person name="Thoren M.H."/>
            <person name="Johannesson H."/>
        </authorList>
    </citation>
    <scope>NUCLEOTIDE SEQUENCE</scope>
    <source>
        <strain evidence="2">SMH2532-1</strain>
    </source>
</reference>
<feature type="region of interest" description="Disordered" evidence="1">
    <location>
        <begin position="132"/>
        <end position="189"/>
    </location>
</feature>